<feature type="transmembrane region" description="Helical" evidence="2">
    <location>
        <begin position="100"/>
        <end position="121"/>
    </location>
</feature>
<evidence type="ECO:0000313" key="4">
    <source>
        <dbReference type="Proteomes" id="UP000005808"/>
    </source>
</evidence>
<dbReference type="Pfam" id="PF10129">
    <property type="entry name" value="OpgC_C"/>
    <property type="match status" value="1"/>
</dbReference>
<dbReference type="PANTHER" id="PTHR38592">
    <property type="entry name" value="BLL4819 PROTEIN"/>
    <property type="match status" value="1"/>
</dbReference>
<feature type="transmembrane region" description="Helical" evidence="2">
    <location>
        <begin position="61"/>
        <end position="79"/>
    </location>
</feature>
<keyword evidence="2" id="KW-0812">Transmembrane</keyword>
<dbReference type="PANTHER" id="PTHR38592:SF3">
    <property type="entry name" value="BLL4819 PROTEIN"/>
    <property type="match status" value="1"/>
</dbReference>
<feature type="transmembrane region" description="Helical" evidence="2">
    <location>
        <begin position="155"/>
        <end position="174"/>
    </location>
</feature>
<dbReference type="PATRIC" id="fig|1127483.3.peg.5994"/>
<feature type="transmembrane region" description="Helical" evidence="2">
    <location>
        <begin position="181"/>
        <end position="198"/>
    </location>
</feature>
<dbReference type="AlphaFoldDB" id="H1SCP6"/>
<evidence type="ECO:0000256" key="2">
    <source>
        <dbReference type="SAM" id="Phobius"/>
    </source>
</evidence>
<dbReference type="Proteomes" id="UP000005808">
    <property type="component" value="Unassembled WGS sequence"/>
</dbReference>
<feature type="transmembrane region" description="Helical" evidence="2">
    <location>
        <begin position="239"/>
        <end position="264"/>
    </location>
</feature>
<dbReference type="PIRSF" id="PIRSF028704">
    <property type="entry name" value="UPC028704"/>
    <property type="match status" value="1"/>
</dbReference>
<reference evidence="3 4" key="1">
    <citation type="journal article" date="2012" name="J. Bacteriol.">
        <title>De Novo Genome Project of Cupriavidus basilensis OR16.</title>
        <authorList>
            <person name="Cserhati M."/>
            <person name="Kriszt B."/>
            <person name="Szoboszlay S."/>
            <person name="Toth A."/>
            <person name="Szabo I."/>
            <person name="Tancsics A."/>
            <person name="Nagy I."/>
            <person name="Horvath B."/>
            <person name="Nagy I."/>
            <person name="Kukolya J."/>
        </authorList>
    </citation>
    <scope>NUCLEOTIDE SEQUENCE [LARGE SCALE GENOMIC DNA]</scope>
    <source>
        <strain evidence="3 4">OR16</strain>
    </source>
</reference>
<sequence>MSERPDCQVLQELLLLSTTETQRRTEVDLIRGIALIFIVVDHVNGSVLADYTIRNFAFFDAAEIFVFLAGYSAGAAYVAMEARHGASAAQNRLIRRSWEIYKAFVLTGVLMLVFGLLLALAKVPAPAIRSTEAPIFMAHPFSTLIEVFSVARQPFVSDVLPMYAVFILFAPLAIRMARAMPLTFVGASALLWLMAPMLTPLLPSSDGNGWSFNPFAWQLLFGLGLMARLRPDVILPRQALVRWVVTVLAVAVTLAGVLLAYLWMRPHVYEPWLPAWLPTMVFPLPKRSLAALRIVSFLGLAWLCYLAVRAGWMARLASVMGPVVQIGRHSLFCFVFGAVVSVVIEGFTYGIAGGRPSRPIALGGDIVAVALLLVIGGWYGRRKEERKEVRKEQHKEQHKEERKEGRTKEPKDVQKAAA</sequence>
<protein>
    <recommendedName>
        <fullName evidence="5">OpgC protein</fullName>
    </recommendedName>
</protein>
<proteinExistence type="predicted"/>
<accession>H1SCP6</accession>
<keyword evidence="2" id="KW-1133">Transmembrane helix</keyword>
<gene>
    <name evidence="3" type="ORF">OR16_29994</name>
</gene>
<comment type="caution">
    <text evidence="3">The sequence shown here is derived from an EMBL/GenBank/DDBJ whole genome shotgun (WGS) entry which is preliminary data.</text>
</comment>
<feature type="transmembrane region" description="Helical" evidence="2">
    <location>
        <begin position="360"/>
        <end position="380"/>
    </location>
</feature>
<name>H1SCP6_9BURK</name>
<evidence type="ECO:0000256" key="1">
    <source>
        <dbReference type="SAM" id="MobiDB-lite"/>
    </source>
</evidence>
<feature type="transmembrane region" description="Helical" evidence="2">
    <location>
        <begin position="29"/>
        <end position="49"/>
    </location>
</feature>
<feature type="region of interest" description="Disordered" evidence="1">
    <location>
        <begin position="383"/>
        <end position="418"/>
    </location>
</feature>
<dbReference type="EMBL" id="AHJE01000084">
    <property type="protein sequence ID" value="EHP39701.1"/>
    <property type="molecule type" value="Genomic_DNA"/>
</dbReference>
<feature type="transmembrane region" description="Helical" evidence="2">
    <location>
        <begin position="329"/>
        <end position="348"/>
    </location>
</feature>
<dbReference type="InterPro" id="IPR014550">
    <property type="entry name" value="UCP028704_OpgC"/>
</dbReference>
<keyword evidence="2" id="KW-0472">Membrane</keyword>
<organism evidence="3 4">
    <name type="scientific">Cupriavidus basilensis OR16</name>
    <dbReference type="NCBI Taxonomy" id="1127483"/>
    <lineage>
        <taxon>Bacteria</taxon>
        <taxon>Pseudomonadati</taxon>
        <taxon>Pseudomonadota</taxon>
        <taxon>Betaproteobacteria</taxon>
        <taxon>Burkholderiales</taxon>
        <taxon>Burkholderiaceae</taxon>
        <taxon>Cupriavidus</taxon>
    </lineage>
</organism>
<feature type="transmembrane region" description="Helical" evidence="2">
    <location>
        <begin position="290"/>
        <end position="308"/>
    </location>
</feature>
<evidence type="ECO:0008006" key="5">
    <source>
        <dbReference type="Google" id="ProtNLM"/>
    </source>
</evidence>
<feature type="transmembrane region" description="Helical" evidence="2">
    <location>
        <begin position="210"/>
        <end position="227"/>
    </location>
</feature>
<evidence type="ECO:0000313" key="3">
    <source>
        <dbReference type="EMBL" id="EHP39701.1"/>
    </source>
</evidence>